<evidence type="ECO:0000313" key="1">
    <source>
        <dbReference type="EMBL" id="KAG5515395.1"/>
    </source>
</evidence>
<keyword evidence="2" id="KW-1185">Reference proteome</keyword>
<dbReference type="GO" id="GO:0016757">
    <property type="term" value="F:glycosyltransferase activity"/>
    <property type="evidence" value="ECO:0007669"/>
    <property type="project" value="InterPro"/>
</dbReference>
<dbReference type="AlphaFoldDB" id="A0AAV6HNT3"/>
<protein>
    <submittedName>
        <fullName evidence="1">Uncharacterized protein</fullName>
    </submittedName>
</protein>
<dbReference type="InterPro" id="IPR044845">
    <property type="entry name" value="HPAT/SRGT1-like"/>
</dbReference>
<dbReference type="PANTHER" id="PTHR31485">
    <property type="entry name" value="PEPTIDYL SERINE ALPHA-GALACTOSYLTRANSFERASE"/>
    <property type="match status" value="1"/>
</dbReference>
<dbReference type="EMBL" id="JACTNZ010000013">
    <property type="protein sequence ID" value="KAG5515395.1"/>
    <property type="molecule type" value="Genomic_DNA"/>
</dbReference>
<proteinExistence type="predicted"/>
<dbReference type="PANTHER" id="PTHR31485:SF7">
    <property type="entry name" value="PEPTIDYL SERINE ALPHA-GALACTOSYLTRANSFERASE"/>
    <property type="match status" value="1"/>
</dbReference>
<organism evidence="1 2">
    <name type="scientific">Rhododendron griersonianum</name>
    <dbReference type="NCBI Taxonomy" id="479676"/>
    <lineage>
        <taxon>Eukaryota</taxon>
        <taxon>Viridiplantae</taxon>
        <taxon>Streptophyta</taxon>
        <taxon>Embryophyta</taxon>
        <taxon>Tracheophyta</taxon>
        <taxon>Spermatophyta</taxon>
        <taxon>Magnoliopsida</taxon>
        <taxon>eudicotyledons</taxon>
        <taxon>Gunneridae</taxon>
        <taxon>Pentapetalae</taxon>
        <taxon>asterids</taxon>
        <taxon>Ericales</taxon>
        <taxon>Ericaceae</taxon>
        <taxon>Ericoideae</taxon>
        <taxon>Rhodoreae</taxon>
        <taxon>Rhododendron</taxon>
    </lineage>
</organism>
<dbReference type="Proteomes" id="UP000823749">
    <property type="component" value="Chromosome 13"/>
</dbReference>
<accession>A0AAV6HNT3</accession>
<gene>
    <name evidence="1" type="ORF">RHGRI_036446</name>
</gene>
<evidence type="ECO:0000313" key="2">
    <source>
        <dbReference type="Proteomes" id="UP000823749"/>
    </source>
</evidence>
<name>A0AAV6HNT3_9ERIC</name>
<sequence>MNLGSRIQKSTPFFPECTPYFDWQTVGLIHSFYTSGQPGNITRLLSCTDEDLKNYKGRDLAPTHYVPSMSRHPLTGDWYPAINKPTAVLHWLNHANVDAEFIVILDANTKLGHARPRSTVRAGQRTITLSSKKKERTITLAKISIEEQPNFNLLGKEKLEESNACFCLLGVDVYYSSCCNCFASDFYYVLHLFGDDFCCYNF</sequence>
<comment type="caution">
    <text evidence="1">The sequence shown here is derived from an EMBL/GenBank/DDBJ whole genome shotgun (WGS) entry which is preliminary data.</text>
</comment>
<reference evidence="1 2" key="1">
    <citation type="submission" date="2020-08" db="EMBL/GenBank/DDBJ databases">
        <title>Plant Genome Project.</title>
        <authorList>
            <person name="Zhang R.-G."/>
        </authorList>
    </citation>
    <scope>NUCLEOTIDE SEQUENCE [LARGE SCALE GENOMIC DNA]</scope>
    <source>
        <strain evidence="1">WSP0</strain>
        <tissue evidence="1">Leaf</tissue>
    </source>
</reference>